<dbReference type="Proteomes" id="UP000053099">
    <property type="component" value="Unassembled WGS sequence"/>
</dbReference>
<organism evidence="4 5">
    <name type="scientific">Thermus scotoductus</name>
    <dbReference type="NCBI Taxonomy" id="37636"/>
    <lineage>
        <taxon>Bacteria</taxon>
        <taxon>Thermotogati</taxon>
        <taxon>Deinococcota</taxon>
        <taxon>Deinococci</taxon>
        <taxon>Thermales</taxon>
        <taxon>Thermaceae</taxon>
        <taxon>Thermus</taxon>
    </lineage>
</organism>
<accession>A0A0N0ZNK1</accession>
<dbReference type="Gene3D" id="3.40.50.450">
    <property type="match status" value="1"/>
</dbReference>
<comment type="caution">
    <text evidence="4">The sequence shown here is derived from an EMBL/GenBank/DDBJ whole genome shotgun (WGS) entry which is preliminary data.</text>
</comment>
<sequence>MDPLALALLPGIGPKRLLELLAEENPLLSLKERFPQVATQLPQAEGEARRERERAEALGVRILGLWEEAFPEGLRRLPQPPTHLYVQGDLPEEGKAVAIVGTRKASAWALSFTRKLARELSEAGLCVVSGLARGVDREAHLGALEGGGSTLGVLGSALDRIYPPEHRELARKVALVSEFPFGTGPKPEFFPRRNRIIAGLVRAVIVVEAPMESGALITARYALELGKEVLAVPGRPTDANSLGTNRLIQDGAYPVLSAEDVLSYLGFSGKPKKAVELSQEEEGLYALLRQGEALPEDLAQALGVPAEKVLSLLTLLELKGLAQALPGGRYGAL</sequence>
<evidence type="ECO:0000259" key="3">
    <source>
        <dbReference type="Pfam" id="PF17782"/>
    </source>
</evidence>
<reference evidence="4 5" key="1">
    <citation type="submission" date="2015-09" db="EMBL/GenBank/DDBJ databases">
        <title>Draft genome sequence of Thermus scotoductus strain K1 isolated from a geothermal spring in Nagorno-Karabakh, Armenia.</title>
        <authorList>
            <person name="Saghatelyan A."/>
            <person name="Poghosyan L."/>
            <person name="Panosyan H."/>
            <person name="Birkeland N.-K."/>
        </authorList>
    </citation>
    <scope>NUCLEOTIDE SEQUENCE [LARGE SCALE GENOMIC DNA]</scope>
    <source>
        <strain evidence="4 5">K1</strain>
    </source>
</reference>
<gene>
    <name evidence="4" type="ORF">AN926_07085</name>
</gene>
<dbReference type="InterPro" id="IPR003488">
    <property type="entry name" value="DprA"/>
</dbReference>
<dbReference type="Gene3D" id="1.10.10.10">
    <property type="entry name" value="Winged helix-like DNA-binding domain superfamily/Winged helix DNA-binding domain"/>
    <property type="match status" value="1"/>
</dbReference>
<evidence type="ECO:0000313" key="4">
    <source>
        <dbReference type="EMBL" id="KPD30347.1"/>
    </source>
</evidence>
<dbReference type="AlphaFoldDB" id="A0A0N0ZNK1"/>
<evidence type="ECO:0000256" key="1">
    <source>
        <dbReference type="ARBA" id="ARBA00006525"/>
    </source>
</evidence>
<dbReference type="PATRIC" id="fig|37636.3.peg.487"/>
<dbReference type="SUPFAM" id="SSF102405">
    <property type="entry name" value="MCP/YpsA-like"/>
    <property type="match status" value="1"/>
</dbReference>
<dbReference type="EMBL" id="LJJR01000018">
    <property type="protein sequence ID" value="KPD30347.1"/>
    <property type="molecule type" value="Genomic_DNA"/>
</dbReference>
<comment type="similarity">
    <text evidence="1">Belongs to the DprA/Smf family.</text>
</comment>
<dbReference type="Pfam" id="PF02481">
    <property type="entry name" value="DNA_processg_A"/>
    <property type="match status" value="1"/>
</dbReference>
<feature type="domain" description="Smf/DprA SLOG" evidence="2">
    <location>
        <begin position="62"/>
        <end position="265"/>
    </location>
</feature>
<protein>
    <submittedName>
        <fullName evidence="4">Competence protein</fullName>
    </submittedName>
</protein>
<dbReference type="PANTHER" id="PTHR43022">
    <property type="entry name" value="PROTEIN SMF"/>
    <property type="match status" value="1"/>
</dbReference>
<dbReference type="InterPro" id="IPR036388">
    <property type="entry name" value="WH-like_DNA-bd_sf"/>
</dbReference>
<dbReference type="InterPro" id="IPR041614">
    <property type="entry name" value="DprA_WH"/>
</dbReference>
<evidence type="ECO:0000313" key="5">
    <source>
        <dbReference type="Proteomes" id="UP000053099"/>
    </source>
</evidence>
<evidence type="ECO:0000259" key="2">
    <source>
        <dbReference type="Pfam" id="PF02481"/>
    </source>
</evidence>
<dbReference type="InterPro" id="IPR057666">
    <property type="entry name" value="DrpA_SLOG"/>
</dbReference>
<dbReference type="PANTHER" id="PTHR43022:SF1">
    <property type="entry name" value="PROTEIN SMF"/>
    <property type="match status" value="1"/>
</dbReference>
<dbReference type="NCBIfam" id="TIGR00732">
    <property type="entry name" value="dprA"/>
    <property type="match status" value="1"/>
</dbReference>
<name>A0A0N0ZNK1_THESC</name>
<dbReference type="GO" id="GO:0009294">
    <property type="term" value="P:DNA-mediated transformation"/>
    <property type="evidence" value="ECO:0007669"/>
    <property type="project" value="InterPro"/>
</dbReference>
<dbReference type="Pfam" id="PF17782">
    <property type="entry name" value="WHD_DprA"/>
    <property type="match status" value="1"/>
</dbReference>
<feature type="domain" description="DprA winged helix" evidence="3">
    <location>
        <begin position="270"/>
        <end position="328"/>
    </location>
</feature>
<proteinExistence type="inferred from homology"/>